<sequence>SHTGEYIRDLALAIMDEIARERFACVVSDSTGSTKSAREQVQATVITVIALGDAPHAINNLIKDICALAHFSLCISNSRKLNKFVKLSSFTTQRIKSQAQRDGVTRHLESAGKTRFAGVNRLGYSIIRNLPSIKTLVDQGVLFTGPKVCSMFTNIIDAEDAFYHNYDLTLRQLVAVLTPFAKAIKCLESSLIHPGHVYLFWLAAIATLQDVFTTGEESLELLPPLVEQITGIVNDWFEAMCEGQDNTVYKAALFLDPGMY</sequence>
<feature type="non-terminal residue" evidence="1">
    <location>
        <position position="260"/>
    </location>
</feature>
<reference evidence="1 2" key="1">
    <citation type="journal article" date="2016" name="Mol. Biol. Evol.">
        <title>Comparative Genomics of Early-Diverging Mushroom-Forming Fungi Provides Insights into the Origins of Lignocellulose Decay Capabilities.</title>
        <authorList>
            <person name="Nagy L.G."/>
            <person name="Riley R."/>
            <person name="Tritt A."/>
            <person name="Adam C."/>
            <person name="Daum C."/>
            <person name="Floudas D."/>
            <person name="Sun H."/>
            <person name="Yadav J.S."/>
            <person name="Pangilinan J."/>
            <person name="Larsson K.H."/>
            <person name="Matsuura K."/>
            <person name="Barry K."/>
            <person name="Labutti K."/>
            <person name="Kuo R."/>
            <person name="Ohm R.A."/>
            <person name="Bhattacharya S.S."/>
            <person name="Shirouzu T."/>
            <person name="Yoshinaga Y."/>
            <person name="Martin F.M."/>
            <person name="Grigoriev I.V."/>
            <person name="Hibbett D.S."/>
        </authorList>
    </citation>
    <scope>NUCLEOTIDE SEQUENCE [LARGE SCALE GENOMIC DNA]</scope>
    <source>
        <strain evidence="1 2">HHB12029</strain>
    </source>
</reference>
<evidence type="ECO:0000313" key="2">
    <source>
        <dbReference type="Proteomes" id="UP000077266"/>
    </source>
</evidence>
<protein>
    <recommendedName>
        <fullName evidence="3">DUF659 domain-containing protein</fullName>
    </recommendedName>
</protein>
<name>A0A165D7H7_EXIGL</name>
<dbReference type="InterPro" id="IPR012337">
    <property type="entry name" value="RNaseH-like_sf"/>
</dbReference>
<dbReference type="Proteomes" id="UP000077266">
    <property type="component" value="Unassembled WGS sequence"/>
</dbReference>
<keyword evidence="2" id="KW-1185">Reference proteome</keyword>
<gene>
    <name evidence="1" type="ORF">EXIGLDRAFT_565654</name>
</gene>
<dbReference type="InParanoid" id="A0A165D7H7"/>
<dbReference type="AlphaFoldDB" id="A0A165D7H7"/>
<proteinExistence type="predicted"/>
<dbReference type="SUPFAM" id="SSF53098">
    <property type="entry name" value="Ribonuclease H-like"/>
    <property type="match status" value="1"/>
</dbReference>
<evidence type="ECO:0000313" key="1">
    <source>
        <dbReference type="EMBL" id="KZV83940.1"/>
    </source>
</evidence>
<organism evidence="1 2">
    <name type="scientific">Exidia glandulosa HHB12029</name>
    <dbReference type="NCBI Taxonomy" id="1314781"/>
    <lineage>
        <taxon>Eukaryota</taxon>
        <taxon>Fungi</taxon>
        <taxon>Dikarya</taxon>
        <taxon>Basidiomycota</taxon>
        <taxon>Agaricomycotina</taxon>
        <taxon>Agaricomycetes</taxon>
        <taxon>Auriculariales</taxon>
        <taxon>Exidiaceae</taxon>
        <taxon>Exidia</taxon>
    </lineage>
</organism>
<feature type="non-terminal residue" evidence="1">
    <location>
        <position position="1"/>
    </location>
</feature>
<dbReference type="OrthoDB" id="3236755at2759"/>
<dbReference type="EMBL" id="KV426248">
    <property type="protein sequence ID" value="KZV83940.1"/>
    <property type="molecule type" value="Genomic_DNA"/>
</dbReference>
<evidence type="ECO:0008006" key="3">
    <source>
        <dbReference type="Google" id="ProtNLM"/>
    </source>
</evidence>
<accession>A0A165D7H7</accession>